<dbReference type="GO" id="GO:0005829">
    <property type="term" value="C:cytosol"/>
    <property type="evidence" value="ECO:0007669"/>
    <property type="project" value="TreeGrafter"/>
</dbReference>
<dbReference type="GO" id="GO:0005776">
    <property type="term" value="C:autophagosome"/>
    <property type="evidence" value="ECO:0007669"/>
    <property type="project" value="TreeGrafter"/>
</dbReference>
<evidence type="ECO:0000259" key="5">
    <source>
        <dbReference type="PROSITE" id="PS50011"/>
    </source>
</evidence>
<evidence type="ECO:0000256" key="3">
    <source>
        <dbReference type="ARBA" id="ARBA00022777"/>
    </source>
</evidence>
<sequence>MMAEQIPLLPTRYQLQDQLSSGQSALVFKVWDKENEQFVLAKIFSNDHQRAYRREAAAALALKHRHIISCLDTFYLTTGEACLIYDFLQDGTLGHFIKQNKLAKKDILNILENILSGLSCLHKHGFVHCDLKPENILLRISAEHQMIEAIIADLGSATPIKEARSGKQSMGSPAYTAPERLYEGFSTSSDLYSVGIIAFQLITGHLPFIGDVQEVYRAHLSRQPAIHEIKDKELQAFIALLLEKDSHQRIASSEEAIHILQRLYQPIINQHSIEMSDNNHVKTHQTLLNIDTLAIRPKQKWEVKQLPNSILLSGTNLCLGMVYHDYMCNGLIEQDTLIGSIYTASRGVYESNEVNEKA</sequence>
<dbReference type="GO" id="GO:0016020">
    <property type="term" value="C:membrane"/>
    <property type="evidence" value="ECO:0007669"/>
    <property type="project" value="TreeGrafter"/>
</dbReference>
<dbReference type="Proteomes" id="UP000244223">
    <property type="component" value="Unassembled WGS sequence"/>
</dbReference>
<comment type="caution">
    <text evidence="6">The sequence shown here is derived from an EMBL/GenBank/DDBJ whole genome shotgun (WGS) entry which is preliminary data.</text>
</comment>
<keyword evidence="6" id="KW-0723">Serine/threonine-protein kinase</keyword>
<dbReference type="PANTHER" id="PTHR24348">
    <property type="entry name" value="SERINE/THREONINE-PROTEIN KINASE UNC-51-RELATED"/>
    <property type="match status" value="1"/>
</dbReference>
<dbReference type="GO" id="GO:0005524">
    <property type="term" value="F:ATP binding"/>
    <property type="evidence" value="ECO:0007669"/>
    <property type="project" value="UniProtKB-KW"/>
</dbReference>
<evidence type="ECO:0000256" key="4">
    <source>
        <dbReference type="ARBA" id="ARBA00022840"/>
    </source>
</evidence>
<evidence type="ECO:0000256" key="2">
    <source>
        <dbReference type="ARBA" id="ARBA00022741"/>
    </source>
</evidence>
<dbReference type="InterPro" id="IPR000719">
    <property type="entry name" value="Prot_kinase_dom"/>
</dbReference>
<keyword evidence="7" id="KW-1185">Reference proteome</keyword>
<dbReference type="RefSeq" id="WP_107867089.1">
    <property type="nucleotide sequence ID" value="NZ_QAON01000037.1"/>
</dbReference>
<feature type="domain" description="Protein kinase" evidence="5">
    <location>
        <begin position="13"/>
        <end position="268"/>
    </location>
</feature>
<dbReference type="OrthoDB" id="9788659at2"/>
<dbReference type="PANTHER" id="PTHR24348:SF22">
    <property type="entry name" value="NON-SPECIFIC SERINE_THREONINE PROTEIN KINASE"/>
    <property type="match status" value="1"/>
</dbReference>
<dbReference type="InterPro" id="IPR045269">
    <property type="entry name" value="Atg1-like"/>
</dbReference>
<dbReference type="SUPFAM" id="SSF56112">
    <property type="entry name" value="Protein kinase-like (PK-like)"/>
    <property type="match status" value="1"/>
</dbReference>
<reference evidence="6 7" key="1">
    <citation type="submission" date="2018-04" db="EMBL/GenBank/DDBJ databases">
        <title>Genomic Encyclopedia of Archaeal and Bacterial Type Strains, Phase II (KMG-II): from individual species to whole genera.</title>
        <authorList>
            <person name="Goeker M."/>
        </authorList>
    </citation>
    <scope>NUCLEOTIDE SEQUENCE [LARGE SCALE GENOMIC DNA]</scope>
    <source>
        <strain evidence="6 7">DSM 5822</strain>
    </source>
</reference>
<dbReference type="PROSITE" id="PS50011">
    <property type="entry name" value="PROTEIN_KINASE_DOM"/>
    <property type="match status" value="1"/>
</dbReference>
<keyword evidence="1" id="KW-0808">Transferase</keyword>
<dbReference type="EMBL" id="QAON01000037">
    <property type="protein sequence ID" value="PTQ86571.1"/>
    <property type="molecule type" value="Genomic_DNA"/>
</dbReference>
<evidence type="ECO:0000256" key="1">
    <source>
        <dbReference type="ARBA" id="ARBA00022679"/>
    </source>
</evidence>
<dbReference type="GO" id="GO:0004674">
    <property type="term" value="F:protein serine/threonine kinase activity"/>
    <property type="evidence" value="ECO:0007669"/>
    <property type="project" value="UniProtKB-KW"/>
</dbReference>
<dbReference type="Gene3D" id="1.10.510.10">
    <property type="entry name" value="Transferase(Phosphotransferase) domain 1"/>
    <property type="match status" value="1"/>
</dbReference>
<dbReference type="SMART" id="SM00220">
    <property type="entry name" value="S_TKc"/>
    <property type="match status" value="1"/>
</dbReference>
<dbReference type="AlphaFoldDB" id="A0A2T5IRX1"/>
<dbReference type="CDD" id="cd14014">
    <property type="entry name" value="STKc_PknB_like"/>
    <property type="match status" value="1"/>
</dbReference>
<dbReference type="InterPro" id="IPR011009">
    <property type="entry name" value="Kinase-like_dom_sf"/>
</dbReference>
<dbReference type="InterPro" id="IPR008271">
    <property type="entry name" value="Ser/Thr_kinase_AS"/>
</dbReference>
<proteinExistence type="predicted"/>
<dbReference type="PROSITE" id="PS00108">
    <property type="entry name" value="PROTEIN_KINASE_ST"/>
    <property type="match status" value="1"/>
</dbReference>
<keyword evidence="4" id="KW-0067">ATP-binding</keyword>
<accession>A0A2T5IRX1</accession>
<dbReference type="Pfam" id="PF00069">
    <property type="entry name" value="Pkinase"/>
    <property type="match status" value="1"/>
</dbReference>
<protein>
    <submittedName>
        <fullName evidence="6">Serine/threonine protein kinase</fullName>
    </submittedName>
</protein>
<evidence type="ECO:0000313" key="6">
    <source>
        <dbReference type="EMBL" id="PTQ86571.1"/>
    </source>
</evidence>
<organism evidence="6 7">
    <name type="scientific">Agitococcus lubricus</name>
    <dbReference type="NCBI Taxonomy" id="1077255"/>
    <lineage>
        <taxon>Bacteria</taxon>
        <taxon>Pseudomonadati</taxon>
        <taxon>Pseudomonadota</taxon>
        <taxon>Gammaproteobacteria</taxon>
        <taxon>Moraxellales</taxon>
        <taxon>Moraxellaceae</taxon>
        <taxon>Agitococcus</taxon>
    </lineage>
</organism>
<evidence type="ECO:0000313" key="7">
    <source>
        <dbReference type="Proteomes" id="UP000244223"/>
    </source>
</evidence>
<keyword evidence="2" id="KW-0547">Nucleotide-binding</keyword>
<dbReference type="GO" id="GO:0000407">
    <property type="term" value="C:phagophore assembly site"/>
    <property type="evidence" value="ECO:0007669"/>
    <property type="project" value="TreeGrafter"/>
</dbReference>
<name>A0A2T5IRX1_9GAMM</name>
<keyword evidence="3 6" id="KW-0418">Kinase</keyword>
<gene>
    <name evidence="6" type="ORF">C8N29_1378</name>
</gene>
<feature type="non-terminal residue" evidence="6">
    <location>
        <position position="358"/>
    </location>
</feature>